<dbReference type="EMBL" id="AVPT01000031">
    <property type="protein sequence ID" value="KGM54019.1"/>
    <property type="molecule type" value="Genomic_DNA"/>
</dbReference>
<evidence type="ECO:0000313" key="2">
    <source>
        <dbReference type="EMBL" id="KGM54019.1"/>
    </source>
</evidence>
<dbReference type="Proteomes" id="UP000029989">
    <property type="component" value="Unassembled WGS sequence"/>
</dbReference>
<dbReference type="RefSeq" id="WP_036212854.1">
    <property type="nucleotide sequence ID" value="NZ_AVPT01000031.1"/>
</dbReference>
<accession>A0A0A0EU10</accession>
<protein>
    <submittedName>
        <fullName evidence="2">Uncharacterized protein</fullName>
    </submittedName>
</protein>
<proteinExistence type="predicted"/>
<dbReference type="AlphaFoldDB" id="A0A0A0EU10"/>
<organism evidence="2 3">
    <name type="scientific">Lysobacter arseniciresistens ZS79</name>
    <dbReference type="NCBI Taxonomy" id="913325"/>
    <lineage>
        <taxon>Bacteria</taxon>
        <taxon>Pseudomonadati</taxon>
        <taxon>Pseudomonadota</taxon>
        <taxon>Gammaproteobacteria</taxon>
        <taxon>Lysobacterales</taxon>
        <taxon>Lysobacteraceae</taxon>
        <taxon>Novilysobacter</taxon>
    </lineage>
</organism>
<feature type="compositionally biased region" description="Polar residues" evidence="1">
    <location>
        <begin position="1"/>
        <end position="20"/>
    </location>
</feature>
<gene>
    <name evidence="2" type="ORF">N799_07330</name>
</gene>
<feature type="region of interest" description="Disordered" evidence="1">
    <location>
        <begin position="1"/>
        <end position="69"/>
    </location>
</feature>
<name>A0A0A0EU10_9GAMM</name>
<comment type="caution">
    <text evidence="2">The sequence shown here is derived from an EMBL/GenBank/DDBJ whole genome shotgun (WGS) entry which is preliminary data.</text>
</comment>
<dbReference type="OrthoDB" id="6026353at2"/>
<reference evidence="2 3" key="1">
    <citation type="journal article" date="2015" name="Stand. Genomic Sci.">
        <title>Genomic information of the arsenic-resistant bacterium Lysobacter arseniciresistens type strain ZS79(T) and comparison of Lysobacter draft genomes.</title>
        <authorList>
            <person name="Liu L."/>
            <person name="Zhang S."/>
            <person name="Luo M."/>
            <person name="Wang G."/>
        </authorList>
    </citation>
    <scope>NUCLEOTIDE SEQUENCE [LARGE SCALE GENOMIC DNA]</scope>
    <source>
        <strain evidence="2 3">ZS79</strain>
    </source>
</reference>
<evidence type="ECO:0000256" key="1">
    <source>
        <dbReference type="SAM" id="MobiDB-lite"/>
    </source>
</evidence>
<feature type="compositionally biased region" description="Polar residues" evidence="1">
    <location>
        <begin position="45"/>
        <end position="61"/>
    </location>
</feature>
<evidence type="ECO:0000313" key="3">
    <source>
        <dbReference type="Proteomes" id="UP000029989"/>
    </source>
</evidence>
<keyword evidence="3" id="KW-1185">Reference proteome</keyword>
<dbReference type="STRING" id="913325.N799_07330"/>
<sequence length="69" mass="7520">MNASNARRSSDNTNRPTPSTRPYAPVAYSAGNSRHRERDFGVGYGSSSGYATTRSYTTGNNGPRLFRCV</sequence>